<keyword evidence="9" id="KW-0808">Transferase</keyword>
<evidence type="ECO:0000256" key="7">
    <source>
        <dbReference type="RuleBase" id="RU366006"/>
    </source>
</evidence>
<dbReference type="InterPro" id="IPR018110">
    <property type="entry name" value="Mandel_Rmase/mucon_lact_enz_CS"/>
</dbReference>
<dbReference type="OrthoDB" id="9775391at2"/>
<dbReference type="SMART" id="SM00922">
    <property type="entry name" value="MR_MLE"/>
    <property type="match status" value="1"/>
</dbReference>
<dbReference type="InterPro" id="IPR036849">
    <property type="entry name" value="Enolase-like_C_sf"/>
</dbReference>
<evidence type="ECO:0000256" key="2">
    <source>
        <dbReference type="ARBA" id="ARBA00022723"/>
    </source>
</evidence>
<dbReference type="Proteomes" id="UP000053370">
    <property type="component" value="Unassembled WGS sequence"/>
</dbReference>
<feature type="binding site" evidence="6">
    <location>
        <position position="207"/>
    </location>
    <ligand>
        <name>Mg(2+)</name>
        <dbReference type="ChEBI" id="CHEBI:18420"/>
    </ligand>
</feature>
<evidence type="ECO:0000313" key="9">
    <source>
        <dbReference type="EMBL" id="GAP39123.1"/>
    </source>
</evidence>
<dbReference type="PANTHER" id="PTHR48080:SF3">
    <property type="entry name" value="ENOLASE SUPERFAMILY MEMBER DDB_G0284701"/>
    <property type="match status" value="1"/>
</dbReference>
<dbReference type="AlphaFoldDB" id="A0A0K8P8Z8"/>
<reference evidence="9" key="1">
    <citation type="journal article" date="2015" name="Genome Announc.">
        <title>Draft Genome Sequence of Anaerolineae Strain TC1, a Novel Isolate from a Methanogenic Wastewater Treatment System.</title>
        <authorList>
            <person name="Matsuura N."/>
            <person name="Tourlousse D.M."/>
            <person name="Sun L."/>
            <person name="Toyonaga M."/>
            <person name="Kuroda K."/>
            <person name="Ohashi A."/>
            <person name="Cruz R."/>
            <person name="Yamaguchi T."/>
            <person name="Sekiguchi Y."/>
        </authorList>
    </citation>
    <scope>NUCLEOTIDE SEQUENCE [LARGE SCALE GENOMIC DNA]</scope>
    <source>
        <strain evidence="9">TC1</strain>
    </source>
</reference>
<dbReference type="PATRIC" id="fig|1678840.3.peg.52"/>
<dbReference type="Gene3D" id="3.20.20.120">
    <property type="entry name" value="Enolase-like C-terminal domain"/>
    <property type="match status" value="1"/>
</dbReference>
<feature type="active site" description="Proton acceptor; specific for (R)-substrate epimerization" evidence="5">
    <location>
        <position position="152"/>
    </location>
</feature>
<accession>A0A0K8P8Z8</accession>
<dbReference type="GO" id="GO:0009063">
    <property type="term" value="P:amino acid catabolic process"/>
    <property type="evidence" value="ECO:0007669"/>
    <property type="project" value="InterPro"/>
</dbReference>
<evidence type="ECO:0000256" key="4">
    <source>
        <dbReference type="ARBA" id="ARBA00023235"/>
    </source>
</evidence>
<dbReference type="STRING" id="1678840.ATC1_1142"/>
<proteinExistence type="inferred from homology"/>
<dbReference type="SUPFAM" id="SSF54826">
    <property type="entry name" value="Enolase N-terminal domain-like"/>
    <property type="match status" value="1"/>
</dbReference>
<dbReference type="GO" id="GO:0046872">
    <property type="term" value="F:metal ion binding"/>
    <property type="evidence" value="ECO:0007669"/>
    <property type="project" value="UniProtKB-KW"/>
</dbReference>
<comment type="similarity">
    <text evidence="1 7">Belongs to the mandelate racemase/muconate lactonizing enzyme family.</text>
</comment>
<evidence type="ECO:0000256" key="3">
    <source>
        <dbReference type="ARBA" id="ARBA00022842"/>
    </source>
</evidence>
<keyword evidence="2 6" id="KW-0479">Metal-binding</keyword>
<evidence type="ECO:0000256" key="1">
    <source>
        <dbReference type="ARBA" id="ARBA00008031"/>
    </source>
</evidence>
<dbReference type="SFLD" id="SFLDG00180">
    <property type="entry name" value="muconate_cycloisomerase"/>
    <property type="match status" value="1"/>
</dbReference>
<gene>
    <name evidence="9" type="ORF">ATC1_1142</name>
</gene>
<dbReference type="GO" id="GO:0016746">
    <property type="term" value="F:acyltransferase activity"/>
    <property type="evidence" value="ECO:0007669"/>
    <property type="project" value="UniProtKB-KW"/>
</dbReference>
<keyword evidence="9" id="KW-0012">Acyltransferase</keyword>
<dbReference type="InterPro" id="IPR029017">
    <property type="entry name" value="Enolase-like_N"/>
</dbReference>
<feature type="binding site" evidence="6">
    <location>
        <position position="181"/>
    </location>
    <ligand>
        <name>Mg(2+)</name>
        <dbReference type="ChEBI" id="CHEBI:18420"/>
    </ligand>
</feature>
<comment type="cofactor">
    <cofactor evidence="6 7">
        <name>Mg(2+)</name>
        <dbReference type="ChEBI" id="CHEBI:18420"/>
    </cofactor>
    <text evidence="6 7">Binds 1 Mg(2+) ion per subunit.</text>
</comment>
<dbReference type="SUPFAM" id="SSF51604">
    <property type="entry name" value="Enolase C-terminal domain-like"/>
    <property type="match status" value="1"/>
</dbReference>
<dbReference type="InterPro" id="IPR013342">
    <property type="entry name" value="Mandelate_racemase_C"/>
</dbReference>
<sequence length="344" mass="38547">MNKRLTWTELTLNLKNPFTVSYGSSTTRTAYWIRLDNDEGWGEGTIPFYYGIDFKTMTDYWDRAAQKQEPFPESIEEIPQWIDKTAPSPAQTALDIAFYDRIGKQQHKPIYELLGVPKPQPMITSYTISIDTPEAMAAMADSIQNYPYIKIKLGAPGEEDLDEKRLKAIRAVRPDARLRIDANAGWKADDAIRLVKRLEKFNLELIEQPTAKKDFQGMGRVQSETAIPIVADESVQTIEDIDRLHAAGVQGINLKLMKCGGLTNGLLMLKKAKSYGMKVMLGCMVETSVGVGAMTHLMGLADWIDLDTPMLISNDPFRGLHYTDQAELIPPTGFGIGLELKSDR</sequence>
<dbReference type="InterPro" id="IPR029065">
    <property type="entry name" value="Enolase_C-like"/>
</dbReference>
<protein>
    <recommendedName>
        <fullName evidence="7">Dipeptide epimerase</fullName>
        <ecNumber evidence="7">5.1.1.-</ecNumber>
    </recommendedName>
</protein>
<dbReference type="InterPro" id="IPR034603">
    <property type="entry name" value="Dipeptide_epimerase"/>
</dbReference>
<feature type="binding site" evidence="6">
    <location>
        <position position="232"/>
    </location>
    <ligand>
        <name>Mg(2+)</name>
        <dbReference type="ChEBI" id="CHEBI:18420"/>
    </ligand>
</feature>
<feature type="active site" description="Proton acceptor; specific for (S)-substrate epimerization" evidence="5">
    <location>
        <position position="255"/>
    </location>
</feature>
<dbReference type="EC" id="5.1.1.-" evidence="7"/>
<dbReference type="GO" id="GO:0016855">
    <property type="term" value="F:racemase and epimerase activity, acting on amino acids and derivatives"/>
    <property type="evidence" value="ECO:0007669"/>
    <property type="project" value="UniProtKB-UniRule"/>
</dbReference>
<keyword evidence="10" id="KW-1185">Reference proteome</keyword>
<evidence type="ECO:0000256" key="5">
    <source>
        <dbReference type="PIRSR" id="PIRSR634603-1"/>
    </source>
</evidence>
<organism evidence="9">
    <name type="scientific">Flexilinea flocculi</name>
    <dbReference type="NCBI Taxonomy" id="1678840"/>
    <lineage>
        <taxon>Bacteria</taxon>
        <taxon>Bacillati</taxon>
        <taxon>Chloroflexota</taxon>
        <taxon>Anaerolineae</taxon>
        <taxon>Anaerolineales</taxon>
        <taxon>Anaerolineaceae</taxon>
        <taxon>Flexilinea</taxon>
    </lineage>
</organism>
<keyword evidence="3 6" id="KW-0460">Magnesium</keyword>
<dbReference type="Pfam" id="PF13378">
    <property type="entry name" value="MR_MLE_C"/>
    <property type="match status" value="1"/>
</dbReference>
<dbReference type="SFLD" id="SFLDS00001">
    <property type="entry name" value="Enolase"/>
    <property type="match status" value="1"/>
</dbReference>
<name>A0A0K8P8Z8_9CHLR</name>
<dbReference type="PANTHER" id="PTHR48080">
    <property type="entry name" value="D-GALACTONATE DEHYDRATASE-RELATED"/>
    <property type="match status" value="1"/>
</dbReference>
<evidence type="ECO:0000259" key="8">
    <source>
        <dbReference type="SMART" id="SM00922"/>
    </source>
</evidence>
<dbReference type="RefSeq" id="WP_062276824.1">
    <property type="nucleotide sequence ID" value="NZ_DF968179.1"/>
</dbReference>
<dbReference type="EMBL" id="DF968179">
    <property type="protein sequence ID" value="GAP39123.1"/>
    <property type="molecule type" value="Genomic_DNA"/>
</dbReference>
<dbReference type="InterPro" id="IPR034593">
    <property type="entry name" value="DgoD-like"/>
</dbReference>
<evidence type="ECO:0000313" key="10">
    <source>
        <dbReference type="Proteomes" id="UP000053370"/>
    </source>
</evidence>
<evidence type="ECO:0000256" key="6">
    <source>
        <dbReference type="PIRSR" id="PIRSR634603-3"/>
    </source>
</evidence>
<dbReference type="Gene3D" id="3.30.390.10">
    <property type="entry name" value="Enolase-like, N-terminal domain"/>
    <property type="match status" value="1"/>
</dbReference>
<keyword evidence="4 7" id="KW-0413">Isomerase</keyword>
<dbReference type="PROSITE" id="PS00909">
    <property type="entry name" value="MR_MLE_2"/>
    <property type="match status" value="1"/>
</dbReference>
<dbReference type="SFLD" id="SFLDF00009">
    <property type="entry name" value="o-succinylbenzoate_synthase"/>
    <property type="match status" value="1"/>
</dbReference>
<dbReference type="CDD" id="cd03319">
    <property type="entry name" value="L-Ala-DL-Glu_epimerase"/>
    <property type="match status" value="1"/>
</dbReference>
<feature type="domain" description="Mandelate racemase/muconate lactonizing enzyme C-terminal" evidence="8">
    <location>
        <begin position="133"/>
        <end position="228"/>
    </location>
</feature>